<dbReference type="InterPro" id="IPR051706">
    <property type="entry name" value="Glycosyltransferase_domain"/>
</dbReference>
<dbReference type="Proteomes" id="UP000032361">
    <property type="component" value="Unassembled WGS sequence"/>
</dbReference>
<organism evidence="2 3">
    <name type="scientific">Neotamlana nanhaiensis</name>
    <dbReference type="NCBI Taxonomy" id="1382798"/>
    <lineage>
        <taxon>Bacteria</taxon>
        <taxon>Pseudomonadati</taxon>
        <taxon>Bacteroidota</taxon>
        <taxon>Flavobacteriia</taxon>
        <taxon>Flavobacteriales</taxon>
        <taxon>Flavobacteriaceae</taxon>
        <taxon>Neotamlana</taxon>
    </lineage>
</organism>
<dbReference type="OrthoDB" id="9802987at2"/>
<dbReference type="Gene3D" id="3.90.550.20">
    <property type="match status" value="1"/>
</dbReference>
<gene>
    <name evidence="2" type="ORF">PK35_02355</name>
</gene>
<dbReference type="PANTHER" id="PTHR32385:SF15">
    <property type="entry name" value="INOSITOL PHOSPHOCERAMIDE MANNOSYLTRANSFERASE 1"/>
    <property type="match status" value="1"/>
</dbReference>
<dbReference type="InterPro" id="IPR029044">
    <property type="entry name" value="Nucleotide-diphossugar_trans"/>
</dbReference>
<dbReference type="PATRIC" id="fig|1382798.3.peg.476"/>
<dbReference type="PANTHER" id="PTHR32385">
    <property type="entry name" value="MANNOSYL PHOSPHORYLINOSITOL CERAMIDE SYNTHASE"/>
    <property type="match status" value="1"/>
</dbReference>
<dbReference type="SUPFAM" id="SSF53448">
    <property type="entry name" value="Nucleotide-diphospho-sugar transferases"/>
    <property type="match status" value="1"/>
</dbReference>
<dbReference type="GO" id="GO:0000030">
    <property type="term" value="F:mannosyltransferase activity"/>
    <property type="evidence" value="ECO:0007669"/>
    <property type="project" value="TreeGrafter"/>
</dbReference>
<comment type="caution">
    <text evidence="2">The sequence shown here is derived from an EMBL/GenBank/DDBJ whole genome shotgun (WGS) entry which is preliminary data.</text>
</comment>
<dbReference type="STRING" id="1382798.PK35_02355"/>
<dbReference type="InterPro" id="IPR007577">
    <property type="entry name" value="GlycoTrfase_DXD_sugar-bd_CS"/>
</dbReference>
<proteinExistence type="predicted"/>
<name>A0A0D7WA45_9FLAO</name>
<evidence type="ECO:0000313" key="2">
    <source>
        <dbReference type="EMBL" id="KJD34637.1"/>
    </source>
</evidence>
<dbReference type="EMBL" id="JTDV01000001">
    <property type="protein sequence ID" value="KJD34637.1"/>
    <property type="molecule type" value="Genomic_DNA"/>
</dbReference>
<reference evidence="2 3" key="1">
    <citation type="journal article" date="2015" name="Antonie Van Leeuwenhoek">
        <title>Tamlana nanhaiensis sp. nov., isolated from surface seawater collected from the South China Sea.</title>
        <authorList>
            <person name="Liu X."/>
            <person name="Lai Q."/>
            <person name="Du Y."/>
            <person name="Li G."/>
            <person name="Sun F."/>
            <person name="Shao Z."/>
        </authorList>
    </citation>
    <scope>NUCLEOTIDE SEQUENCE [LARGE SCALE GENOMIC DNA]</scope>
    <source>
        <strain evidence="2 3">FHC16</strain>
    </source>
</reference>
<protein>
    <recommendedName>
        <fullName evidence="4">Glycosyl transferase</fullName>
    </recommendedName>
</protein>
<dbReference type="AlphaFoldDB" id="A0A0D7WA45"/>
<keyword evidence="1" id="KW-0808">Transferase</keyword>
<accession>A0A0D7WA45</accession>
<evidence type="ECO:0000313" key="3">
    <source>
        <dbReference type="Proteomes" id="UP000032361"/>
    </source>
</evidence>
<dbReference type="RefSeq" id="WP_044625023.1">
    <property type="nucleotide sequence ID" value="NZ_JTDV01000001.1"/>
</dbReference>
<evidence type="ECO:0008006" key="4">
    <source>
        <dbReference type="Google" id="ProtNLM"/>
    </source>
</evidence>
<dbReference type="Pfam" id="PF04488">
    <property type="entry name" value="Gly_transf_sug"/>
    <property type="match status" value="1"/>
</dbReference>
<evidence type="ECO:0000256" key="1">
    <source>
        <dbReference type="ARBA" id="ARBA00022679"/>
    </source>
</evidence>
<keyword evidence="3" id="KW-1185">Reference proteome</keyword>
<dbReference type="GO" id="GO:0051999">
    <property type="term" value="P:mannosyl-inositol phosphorylceramide biosynthetic process"/>
    <property type="evidence" value="ECO:0007669"/>
    <property type="project" value="TreeGrafter"/>
</dbReference>
<dbReference type="GO" id="GO:0016020">
    <property type="term" value="C:membrane"/>
    <property type="evidence" value="ECO:0007669"/>
    <property type="project" value="GOC"/>
</dbReference>
<sequence>MIPKIIHYCWFGGGEKSAFIKKCIRTWEKYLPEFEIKCWSEENFDINTNEFVKQAYIQKKWAFVTDYARFYALYKDGGIYMDTDVRILKPLKKDWLTYDFFSSIEFLPQMYESHKYLLDSSFKPINKEKRMHGLGILSAFMAAIPNHKFVEDCLEMYNAIKPEKVNDEVDFNNFVIGSYITKCAEKYGFIYKDSEQLLKENMLILPKNVLAGNELFIDKDSYLIHLCNGSWTDNRTVFESLLYNLKNKYPAFENVITLIQKVYNKIKR</sequence>